<evidence type="ECO:0000313" key="3">
    <source>
        <dbReference type="Proteomes" id="UP000610594"/>
    </source>
</evidence>
<name>A0ABX0N2T8_9BURK</name>
<dbReference type="RefSeq" id="WP_167240627.1">
    <property type="nucleotide sequence ID" value="NZ_WHJF01000159.1"/>
</dbReference>
<organism evidence="2 3">
    <name type="scientific">Massilia genomosp. 1</name>
    <dbReference type="NCBI Taxonomy" id="2609280"/>
    <lineage>
        <taxon>Bacteria</taxon>
        <taxon>Pseudomonadati</taxon>
        <taxon>Pseudomonadota</taxon>
        <taxon>Betaproteobacteria</taxon>
        <taxon>Burkholderiales</taxon>
        <taxon>Oxalobacteraceae</taxon>
        <taxon>Telluria group</taxon>
        <taxon>Massilia</taxon>
    </lineage>
</organism>
<keyword evidence="3" id="KW-1185">Reference proteome</keyword>
<dbReference type="EMBL" id="WHJF01000159">
    <property type="protein sequence ID" value="NHZ66693.1"/>
    <property type="molecule type" value="Genomic_DNA"/>
</dbReference>
<dbReference type="Proteomes" id="UP000610594">
    <property type="component" value="Unassembled WGS sequence"/>
</dbReference>
<comment type="caution">
    <text evidence="2">The sequence shown here is derived from an EMBL/GenBank/DDBJ whole genome shotgun (WGS) entry which is preliminary data.</text>
</comment>
<dbReference type="Gene3D" id="3.30.950.30">
    <property type="entry name" value="Schlafen, AAA domain"/>
    <property type="match status" value="1"/>
</dbReference>
<sequence length="104" mass="11438">MGKHWIAQGIASLNSSLEPVPHEVNELDWKVAVSDNKERLTEHLIAFANYPNGGYLAYGITDATARLVGVDQAEVEEIISRLANLGRGNLQASCRLNTIFTLLF</sequence>
<evidence type="ECO:0000259" key="1">
    <source>
        <dbReference type="Pfam" id="PF04326"/>
    </source>
</evidence>
<dbReference type="InterPro" id="IPR038461">
    <property type="entry name" value="Schlafen_AlbA_2_dom_sf"/>
</dbReference>
<gene>
    <name evidence="2" type="ORF">F1735_31145</name>
</gene>
<reference evidence="2 3" key="1">
    <citation type="submission" date="2019-10" db="EMBL/GenBank/DDBJ databases">
        <title>Taxonomy of Antarctic Massilia spp.: description of Massilia rubra sp. nov., Massilia aquatica sp. nov., Massilia mucilaginosa sp. nov., Massilia frigida sp. nov. isolated from streams, lakes and regoliths.</title>
        <authorList>
            <person name="Holochova P."/>
            <person name="Sedlacek I."/>
            <person name="Kralova S."/>
            <person name="Maslanova I."/>
            <person name="Busse H.-J."/>
            <person name="Stankova E."/>
            <person name="Vrbovska V."/>
            <person name="Kovarovic V."/>
            <person name="Bartak M."/>
            <person name="Svec P."/>
            <person name="Pantucek R."/>
        </authorList>
    </citation>
    <scope>NUCLEOTIDE SEQUENCE [LARGE SCALE GENOMIC DNA]</scope>
    <source>
        <strain evidence="2 3">CCM 8694</strain>
    </source>
</reference>
<dbReference type="Pfam" id="PF04326">
    <property type="entry name" value="SLFN_AlbA_2"/>
    <property type="match status" value="1"/>
</dbReference>
<evidence type="ECO:0000313" key="2">
    <source>
        <dbReference type="EMBL" id="NHZ66693.1"/>
    </source>
</evidence>
<protein>
    <recommendedName>
        <fullName evidence="1">Schlafen AlbA-2 domain-containing protein</fullName>
    </recommendedName>
</protein>
<proteinExistence type="predicted"/>
<feature type="domain" description="Schlafen AlbA-2" evidence="1">
    <location>
        <begin position="23"/>
        <end position="80"/>
    </location>
</feature>
<dbReference type="InterPro" id="IPR007421">
    <property type="entry name" value="Schlafen_AlbA_2_dom"/>
</dbReference>
<accession>A0ABX0N2T8</accession>